<dbReference type="InterPro" id="IPR050776">
    <property type="entry name" value="Ank_Repeat/CDKN_Inhibitor"/>
</dbReference>
<proteinExistence type="predicted"/>
<accession>K8F4Y3</accession>
<dbReference type="Proteomes" id="UP000198341">
    <property type="component" value="Chromosome 5"/>
</dbReference>
<evidence type="ECO:0000256" key="4">
    <source>
        <dbReference type="SAM" id="MobiDB-lite"/>
    </source>
</evidence>
<keyword evidence="1" id="KW-0677">Repeat</keyword>
<dbReference type="Pfam" id="PF12796">
    <property type="entry name" value="Ank_2"/>
    <property type="match status" value="1"/>
</dbReference>
<evidence type="ECO:0000313" key="5">
    <source>
        <dbReference type="EMBL" id="CCO16598.1"/>
    </source>
</evidence>
<dbReference type="PROSITE" id="PS50088">
    <property type="entry name" value="ANK_REPEAT"/>
    <property type="match status" value="1"/>
</dbReference>
<dbReference type="RefSeq" id="XP_007513040.1">
    <property type="nucleotide sequence ID" value="XM_007512978.1"/>
</dbReference>
<evidence type="ECO:0000256" key="2">
    <source>
        <dbReference type="ARBA" id="ARBA00023043"/>
    </source>
</evidence>
<keyword evidence="2 3" id="KW-0040">ANK repeat</keyword>
<organism evidence="5 6">
    <name type="scientific">Bathycoccus prasinos</name>
    <dbReference type="NCBI Taxonomy" id="41875"/>
    <lineage>
        <taxon>Eukaryota</taxon>
        <taxon>Viridiplantae</taxon>
        <taxon>Chlorophyta</taxon>
        <taxon>Mamiellophyceae</taxon>
        <taxon>Mamiellales</taxon>
        <taxon>Bathycoccaceae</taxon>
        <taxon>Bathycoccus</taxon>
    </lineage>
</organism>
<evidence type="ECO:0000256" key="1">
    <source>
        <dbReference type="ARBA" id="ARBA00022737"/>
    </source>
</evidence>
<dbReference type="InterPro" id="IPR036770">
    <property type="entry name" value="Ankyrin_rpt-contain_sf"/>
</dbReference>
<dbReference type="eggNOG" id="KOG4177">
    <property type="taxonomic scope" value="Eukaryota"/>
</dbReference>
<dbReference type="AlphaFoldDB" id="K8F4Y3"/>
<dbReference type="Gene3D" id="1.25.40.20">
    <property type="entry name" value="Ankyrin repeat-containing domain"/>
    <property type="match status" value="1"/>
</dbReference>
<dbReference type="SUPFAM" id="SSF48403">
    <property type="entry name" value="Ankyrin repeat"/>
    <property type="match status" value="1"/>
</dbReference>
<dbReference type="PROSITE" id="PS50297">
    <property type="entry name" value="ANK_REP_REGION"/>
    <property type="match status" value="1"/>
</dbReference>
<evidence type="ECO:0000313" key="6">
    <source>
        <dbReference type="Proteomes" id="UP000198341"/>
    </source>
</evidence>
<gene>
    <name evidence="5" type="ORF">Bathy05g00790</name>
</gene>
<dbReference type="EMBL" id="FO082274">
    <property type="protein sequence ID" value="CCO16598.1"/>
    <property type="molecule type" value="Genomic_DNA"/>
</dbReference>
<sequence length="175" mass="20134">MVEGQEAHRLFEAPDLHEMARTGDLDGMRRLILSKDDDDKVNALDPAGRTPLHFAAGFGRVACVKFLLERGAKLEVRDLWSKAPVDWALQSKHEECVKLMRIKAIETNLEIGGRGQVSPLRTYHEYCYDLTTEEVEERLEQDRKTAMEQYEKMSEEERKQFRESNGVDPAQPVPF</sequence>
<protein>
    <submittedName>
        <fullName evidence="5">Uncharacterized protein</fullName>
    </submittedName>
</protein>
<feature type="repeat" description="ANK" evidence="3">
    <location>
        <begin position="47"/>
        <end position="79"/>
    </location>
</feature>
<dbReference type="PANTHER" id="PTHR24201">
    <property type="entry name" value="ANK_REP_REGION DOMAIN-CONTAINING PROTEIN"/>
    <property type="match status" value="1"/>
</dbReference>
<evidence type="ECO:0000256" key="3">
    <source>
        <dbReference type="PROSITE-ProRule" id="PRU00023"/>
    </source>
</evidence>
<dbReference type="OrthoDB" id="426293at2759"/>
<feature type="region of interest" description="Disordered" evidence="4">
    <location>
        <begin position="139"/>
        <end position="175"/>
    </location>
</feature>
<reference evidence="5 6" key="1">
    <citation type="submission" date="2011-10" db="EMBL/GenBank/DDBJ databases">
        <authorList>
            <person name="Genoscope - CEA"/>
        </authorList>
    </citation>
    <scope>NUCLEOTIDE SEQUENCE [LARGE SCALE GENOMIC DNA]</scope>
    <source>
        <strain evidence="5 6">RCC 1105</strain>
    </source>
</reference>
<dbReference type="STRING" id="41875.K8F4Y3"/>
<dbReference type="SMART" id="SM00248">
    <property type="entry name" value="ANK"/>
    <property type="match status" value="3"/>
</dbReference>
<dbReference type="InterPro" id="IPR002110">
    <property type="entry name" value="Ankyrin_rpt"/>
</dbReference>
<keyword evidence="6" id="KW-1185">Reference proteome</keyword>
<feature type="compositionally biased region" description="Basic and acidic residues" evidence="4">
    <location>
        <begin position="139"/>
        <end position="162"/>
    </location>
</feature>
<dbReference type="GeneID" id="19015583"/>
<name>K8F4Y3_9CHLO</name>
<dbReference type="KEGG" id="bpg:Bathy05g00790"/>
<dbReference type="PANTHER" id="PTHR24201:SF15">
    <property type="entry name" value="ANKYRIN REPEAT DOMAIN-CONTAINING PROTEIN 66"/>
    <property type="match status" value="1"/>
</dbReference>